<dbReference type="EMBL" id="UINC01063892">
    <property type="protein sequence ID" value="SVB92005.1"/>
    <property type="molecule type" value="Genomic_DNA"/>
</dbReference>
<reference evidence="2" key="1">
    <citation type="submission" date="2018-05" db="EMBL/GenBank/DDBJ databases">
        <authorList>
            <person name="Lanie J.A."/>
            <person name="Ng W.-L."/>
            <person name="Kazmierczak K.M."/>
            <person name="Andrzejewski T.M."/>
            <person name="Davidsen T.M."/>
            <person name="Wayne K.J."/>
            <person name="Tettelin H."/>
            <person name="Glass J.I."/>
            <person name="Rusch D."/>
            <person name="Podicherti R."/>
            <person name="Tsui H.-C.T."/>
            <person name="Winkler M.E."/>
        </authorList>
    </citation>
    <scope>NUCLEOTIDE SEQUENCE</scope>
</reference>
<evidence type="ECO:0000313" key="2">
    <source>
        <dbReference type="EMBL" id="SVB92005.1"/>
    </source>
</evidence>
<dbReference type="InterPro" id="IPR053174">
    <property type="entry name" value="LpxI"/>
</dbReference>
<gene>
    <name evidence="2" type="ORF">METZ01_LOCUS244859</name>
</gene>
<organism evidence="2">
    <name type="scientific">marine metagenome</name>
    <dbReference type="NCBI Taxonomy" id="408172"/>
    <lineage>
        <taxon>unclassified sequences</taxon>
        <taxon>metagenomes</taxon>
        <taxon>ecological metagenomes</taxon>
    </lineage>
</organism>
<name>A0A382HXX4_9ZZZZ</name>
<dbReference type="PANTHER" id="PTHR39962:SF1">
    <property type="entry name" value="LPXI FAMILY PROTEIN"/>
    <property type="match status" value="1"/>
</dbReference>
<feature type="non-terminal residue" evidence="2">
    <location>
        <position position="157"/>
    </location>
</feature>
<dbReference type="AlphaFoldDB" id="A0A382HXX4"/>
<accession>A0A382HXX4</accession>
<protein>
    <recommendedName>
        <fullName evidence="1">LpxI N-terminal domain-containing protein</fullName>
    </recommendedName>
</protein>
<evidence type="ECO:0000259" key="1">
    <source>
        <dbReference type="Pfam" id="PF17930"/>
    </source>
</evidence>
<dbReference type="InterPro" id="IPR041255">
    <property type="entry name" value="LpxI_N"/>
</dbReference>
<proteinExistence type="predicted"/>
<dbReference type="Pfam" id="PF17930">
    <property type="entry name" value="LpxI_N"/>
    <property type="match status" value="1"/>
</dbReference>
<sequence>MIGLIFGETDFPIEILKKIKKRKLKYLIIDLSKSKKFKKDKNSHNVSIGQFGKIISILKQNKCKKVLFAGKVAKPSFSKLKLDLKGIYYIPRIIKKSKLGDAAILKEIINILKQERIRTINSLIFNPELALKKGNYTRIKANRNDRIDIKKAIITLN</sequence>
<dbReference type="Gene3D" id="3.40.50.20">
    <property type="match status" value="1"/>
</dbReference>
<dbReference type="PANTHER" id="PTHR39962">
    <property type="entry name" value="BLL4848 PROTEIN"/>
    <property type="match status" value="1"/>
</dbReference>
<feature type="domain" description="LpxI N-terminal" evidence="1">
    <location>
        <begin position="1"/>
        <end position="127"/>
    </location>
</feature>